<keyword evidence="2" id="KW-1185">Reference proteome</keyword>
<evidence type="ECO:0000313" key="2">
    <source>
        <dbReference type="Proteomes" id="UP000078512"/>
    </source>
</evidence>
<dbReference type="EMBL" id="KV442024">
    <property type="protein sequence ID" value="OAQ32729.1"/>
    <property type="molecule type" value="Genomic_DNA"/>
</dbReference>
<proteinExistence type="predicted"/>
<dbReference type="SUPFAM" id="SSF52047">
    <property type="entry name" value="RNI-like"/>
    <property type="match status" value="1"/>
</dbReference>
<dbReference type="Gene3D" id="3.80.10.10">
    <property type="entry name" value="Ribonuclease Inhibitor"/>
    <property type="match status" value="1"/>
</dbReference>
<reference evidence="1 2" key="1">
    <citation type="submission" date="2016-05" db="EMBL/GenBank/DDBJ databases">
        <title>Genome sequencing reveals origins of a unique bacterial endosymbiosis in the earliest lineages of terrestrial Fungi.</title>
        <authorList>
            <consortium name="DOE Joint Genome Institute"/>
            <person name="Uehling J."/>
            <person name="Gryganskyi A."/>
            <person name="Hameed K."/>
            <person name="Tschaplinski T."/>
            <person name="Misztal P."/>
            <person name="Wu S."/>
            <person name="Desiro A."/>
            <person name="Vande Pol N."/>
            <person name="Du Z.-Y."/>
            <person name="Zienkiewicz A."/>
            <person name="Zienkiewicz K."/>
            <person name="Morin E."/>
            <person name="Tisserant E."/>
            <person name="Splivallo R."/>
            <person name="Hainaut M."/>
            <person name="Henrissat B."/>
            <person name="Ohm R."/>
            <person name="Kuo A."/>
            <person name="Yan J."/>
            <person name="Lipzen A."/>
            <person name="Nolan M."/>
            <person name="Labutti K."/>
            <person name="Barry K."/>
            <person name="Goldstein A."/>
            <person name="Labbe J."/>
            <person name="Schadt C."/>
            <person name="Tuskan G."/>
            <person name="Grigoriev I."/>
            <person name="Martin F."/>
            <person name="Vilgalys R."/>
            <person name="Bonito G."/>
        </authorList>
    </citation>
    <scope>NUCLEOTIDE SEQUENCE [LARGE SCALE GENOMIC DNA]</scope>
    <source>
        <strain evidence="1 2">AG-77</strain>
    </source>
</reference>
<name>A0A197K8J1_9FUNG</name>
<evidence type="ECO:0000313" key="1">
    <source>
        <dbReference type="EMBL" id="OAQ32729.1"/>
    </source>
</evidence>
<dbReference type="OrthoDB" id="2429146at2759"/>
<evidence type="ECO:0008006" key="3">
    <source>
        <dbReference type="Google" id="ProtNLM"/>
    </source>
</evidence>
<dbReference type="InterPro" id="IPR032675">
    <property type="entry name" value="LRR_dom_sf"/>
</dbReference>
<accession>A0A197K8J1</accession>
<organism evidence="1 2">
    <name type="scientific">Linnemannia elongata AG-77</name>
    <dbReference type="NCBI Taxonomy" id="1314771"/>
    <lineage>
        <taxon>Eukaryota</taxon>
        <taxon>Fungi</taxon>
        <taxon>Fungi incertae sedis</taxon>
        <taxon>Mucoromycota</taxon>
        <taxon>Mortierellomycotina</taxon>
        <taxon>Mortierellomycetes</taxon>
        <taxon>Mortierellales</taxon>
        <taxon>Mortierellaceae</taxon>
        <taxon>Linnemannia</taxon>
    </lineage>
</organism>
<dbReference type="Proteomes" id="UP000078512">
    <property type="component" value="Unassembled WGS sequence"/>
</dbReference>
<sequence>MDPLSSLPVECLEQILQCISSQSAFQARPALVALCQVNRHISRVTIRFLYNDPFRLADDRAFRSKAPRLSRALIRTLVIRLPTTQLHPALLLGLNISPYAATNSNNNNSKTCPDSISATARCVDYHGLIRHLNIDPSTFLIYSGTETLKPNYAVEQAYIHGQTFLEMYLKDRKDATCVENSHSTLLQYYPNVLYREATWTLAAPILDQLESLTILLSDLDRYRQVVDRLGRLEHLVVYLDLVFACYCCMRSPNEPRRKLRQEATMRQLVQFAKDHVTIYPGRLKTVTTYNSPFWYGAGPQSCPKEIEQEIFRMLPSSYKPEYISTFNWDKISTFLMTTDLSRVKTINWVFRLPWPHSWFGPRVDHQNILQRCRALTKLEVYTLVWGCFDWAVQEKKDFDSRHVDKGASSCPSSRLVALSKVTIQTFRLPLHDLDTLAFAFSRTLEHLDIQSFSGPDLTLPVHIGRGWLGLPHLRILKLHAPKYRLALDPLLLTQCPLLTEVKITDETYDYSCEDIVRCLPADLPGLTKLYLKSWSALSFHPMTLESTPELTTLKLSMHRSEHCFIPPDAELSSCHGLDTEGDGSQTASNILIARPRWTWSWHLPCLKHLALTSEFAYRFKFKMLQGCPALEYLRLHMRTTDQHPSRVVSEKGLYLHGSVTSHNRIVAPKLRKLYMNGCWFIENPSVLLPQFLGRMFPKLERLVARGWQNVSVGSLVKVVKEEGRHIKMVRTDMEGPVSEEDKQEMGMVLRSDVYMKPDEFMRNRFFCSEREYLIYWN</sequence>
<protein>
    <recommendedName>
        <fullName evidence="3">F-box domain-containing protein</fullName>
    </recommendedName>
</protein>
<gene>
    <name evidence="1" type="ORF">K457DRAFT_29955</name>
</gene>
<dbReference type="AlphaFoldDB" id="A0A197K8J1"/>